<feature type="transmembrane region" description="Helical" evidence="1">
    <location>
        <begin position="45"/>
        <end position="63"/>
    </location>
</feature>
<comment type="caution">
    <text evidence="2">The sequence shown here is derived from an EMBL/GenBank/DDBJ whole genome shotgun (WGS) entry which is preliminary data.</text>
</comment>
<dbReference type="RefSeq" id="WP_183781900.1">
    <property type="nucleotide sequence ID" value="NZ_JACIBS010000001.1"/>
</dbReference>
<name>A0A839XTD6_9PSEU</name>
<protein>
    <submittedName>
        <fullName evidence="2">Uncharacterized protein</fullName>
    </submittedName>
</protein>
<dbReference type="Proteomes" id="UP000564573">
    <property type="component" value="Unassembled WGS sequence"/>
</dbReference>
<evidence type="ECO:0000313" key="3">
    <source>
        <dbReference type="Proteomes" id="UP000564573"/>
    </source>
</evidence>
<feature type="transmembrane region" description="Helical" evidence="1">
    <location>
        <begin position="21"/>
        <end position="39"/>
    </location>
</feature>
<reference evidence="2 3" key="1">
    <citation type="submission" date="2020-08" db="EMBL/GenBank/DDBJ databases">
        <title>Sequencing the genomes of 1000 actinobacteria strains.</title>
        <authorList>
            <person name="Klenk H.-P."/>
        </authorList>
    </citation>
    <scope>NUCLEOTIDE SEQUENCE [LARGE SCALE GENOMIC DNA]</scope>
    <source>
        <strain evidence="2 3">DSM 45267</strain>
    </source>
</reference>
<keyword evidence="1" id="KW-0472">Membrane</keyword>
<organism evidence="2 3">
    <name type="scientific">Prauserella sediminis</name>
    <dbReference type="NCBI Taxonomy" id="577680"/>
    <lineage>
        <taxon>Bacteria</taxon>
        <taxon>Bacillati</taxon>
        <taxon>Actinomycetota</taxon>
        <taxon>Actinomycetes</taxon>
        <taxon>Pseudonocardiales</taxon>
        <taxon>Pseudonocardiaceae</taxon>
        <taxon>Prauserella</taxon>
        <taxon>Prauserella salsuginis group</taxon>
    </lineage>
</organism>
<evidence type="ECO:0000313" key="2">
    <source>
        <dbReference type="EMBL" id="MBB3663105.1"/>
    </source>
</evidence>
<dbReference type="EMBL" id="JACIBS010000001">
    <property type="protein sequence ID" value="MBB3663105.1"/>
    <property type="molecule type" value="Genomic_DNA"/>
</dbReference>
<keyword evidence="1" id="KW-0812">Transmembrane</keyword>
<evidence type="ECO:0000256" key="1">
    <source>
        <dbReference type="SAM" id="Phobius"/>
    </source>
</evidence>
<proteinExistence type="predicted"/>
<sequence length="199" mass="22012">MQDGWLIDTRPPGEEIRRATAWTLAAVVFGGVFVGAGLWPTDDSTMLRLIPILLGLLTFLGGLPSMRRLRRALKPARLALTPTGVEYSGGQGERLRVDWTDVRSAELRTAQLVYSRRGRRREGAVLTALELHLDPHATPAGLAEAHRLARDGHVYQVRVGGRSESALRAHEALQRYLPGRYVGSQHIGDVNERVEHAPF</sequence>
<keyword evidence="3" id="KW-1185">Reference proteome</keyword>
<accession>A0A839XTD6</accession>
<keyword evidence="1" id="KW-1133">Transmembrane helix</keyword>
<dbReference type="AlphaFoldDB" id="A0A839XTD6"/>
<gene>
    <name evidence="2" type="ORF">FB384_002009</name>
</gene>